<evidence type="ECO:0000313" key="2">
    <source>
        <dbReference type="Proteomes" id="UP000268891"/>
    </source>
</evidence>
<proteinExistence type="predicted"/>
<name>A0ACD2EP85_9MYCO</name>
<accession>A0ACD2EP85</accession>
<sequence length="556" mass="60067">MGAIGVTCRLRRCTHIRPDRPRNHGNVEIHHPGPPPRGHALSQVLTRAPATTTAAPLRRRRTPPDAAVIGVLATVISGIGASRPSLWFDEAATISASTHRSLPELWHLLSHIDAVHGLYYLVMHGWFAVLPVTEFWARVPSCLAVGAGAAGVVVLARRFADRRVSVCAGVLYAVLPRVTWAGVEARPYAFAAMAAVWLTVLWVSAARRNTGALWVGYGAAVVASTLLNTFTVLLVAVHAVALRVGGGGRSARRRFAAAAGVALAALAPFLWFSQRQIWQVAWIEPLNRHTVVEVVQQQFFDKSVPFAVGAWLLIAAAVAMRARRAPSGQVRRLLILCAAWMIIPTVATLAYSAVVKPVYYPRYLICTAPAMAIVLAVAVTTVAGSRRAVIGVVALLAIAAAPNYVVGQRGRYTKEKGWDYSAVADVIDAHAAPGDCLLIDNTTRWLPGPIRALTAARPEAFAKLTDPGLGPHRQTLGRLWDGHLAVWALTDQLAGCPAIWTITDHDHALPAHQVAAMLPMGTRFARTPDGQVLHRLGFHVVERWQFTFAQVIKSTR</sequence>
<reference evidence="1" key="1">
    <citation type="submission" date="2018-11" db="EMBL/GenBank/DDBJ databases">
        <authorList>
            <person name="Sattar A."/>
            <person name="Zunita Z."/>
            <person name="Jalila A."/>
            <person name="Saleha A.A."/>
        </authorList>
    </citation>
    <scope>NUCLEOTIDE SEQUENCE</scope>
    <source>
        <strain evidence="1">F12-74</strain>
    </source>
</reference>
<dbReference type="EMBL" id="RRZR01000012">
    <property type="protein sequence ID" value="RRR45900.1"/>
    <property type="molecule type" value="Genomic_DNA"/>
</dbReference>
<gene>
    <name evidence="1" type="ORF">EHH44_08420</name>
</gene>
<keyword evidence="2" id="KW-1185">Reference proteome</keyword>
<evidence type="ECO:0000313" key="1">
    <source>
        <dbReference type="EMBL" id="RRR45900.1"/>
    </source>
</evidence>
<organism evidence="1 2">
    <name type="scientific">Mycolicibacter terrae</name>
    <dbReference type="NCBI Taxonomy" id="1788"/>
    <lineage>
        <taxon>Bacteria</taxon>
        <taxon>Bacillati</taxon>
        <taxon>Actinomycetota</taxon>
        <taxon>Actinomycetes</taxon>
        <taxon>Mycobacteriales</taxon>
        <taxon>Mycobacteriaceae</taxon>
        <taxon>Mycolicibacter</taxon>
    </lineage>
</organism>
<dbReference type="Proteomes" id="UP000268891">
    <property type="component" value="Unassembled WGS sequence"/>
</dbReference>
<comment type="caution">
    <text evidence="1">The sequence shown here is derived from an EMBL/GenBank/DDBJ whole genome shotgun (WGS) entry which is preliminary data.</text>
</comment>
<protein>
    <submittedName>
        <fullName evidence="1">Uncharacterized protein</fullName>
    </submittedName>
</protein>